<gene>
    <name evidence="5" type="ORF">SAMN06265795_10866</name>
</gene>
<dbReference type="EC" id="2.7.7.65" evidence="1"/>
<reference evidence="5 6" key="1">
    <citation type="submission" date="2017-06" db="EMBL/GenBank/DDBJ databases">
        <authorList>
            <person name="Kim H.J."/>
            <person name="Triplett B.A."/>
        </authorList>
    </citation>
    <scope>NUCLEOTIDE SEQUENCE [LARGE SCALE GENOMIC DNA]</scope>
    <source>
        <strain evidence="5 6">U15</strain>
    </source>
</reference>
<dbReference type="InterPro" id="IPR000160">
    <property type="entry name" value="GGDEF_dom"/>
</dbReference>
<evidence type="ECO:0000259" key="4">
    <source>
        <dbReference type="PROSITE" id="PS50887"/>
    </source>
</evidence>
<dbReference type="PROSITE" id="PS50887">
    <property type="entry name" value="GGDEF"/>
    <property type="match status" value="1"/>
</dbReference>
<feature type="domain" description="PAS" evidence="3">
    <location>
        <begin position="150"/>
        <end position="204"/>
    </location>
</feature>
<name>A0A239I0R1_9BURK</name>
<dbReference type="OrthoDB" id="9813903at2"/>
<dbReference type="InterPro" id="IPR035965">
    <property type="entry name" value="PAS-like_dom_sf"/>
</dbReference>
<dbReference type="Gene3D" id="3.30.70.270">
    <property type="match status" value="1"/>
</dbReference>
<dbReference type="Proteomes" id="UP000198284">
    <property type="component" value="Unassembled WGS sequence"/>
</dbReference>
<dbReference type="CDD" id="cd00130">
    <property type="entry name" value="PAS"/>
    <property type="match status" value="1"/>
</dbReference>
<dbReference type="NCBIfam" id="TIGR00229">
    <property type="entry name" value="sensory_box"/>
    <property type="match status" value="1"/>
</dbReference>
<dbReference type="Pfam" id="PF00990">
    <property type="entry name" value="GGDEF"/>
    <property type="match status" value="1"/>
</dbReference>
<dbReference type="AlphaFoldDB" id="A0A239I0R1"/>
<comment type="catalytic activity">
    <reaction evidence="2">
        <text>2 GTP = 3',3'-c-di-GMP + 2 diphosphate</text>
        <dbReference type="Rhea" id="RHEA:24898"/>
        <dbReference type="ChEBI" id="CHEBI:33019"/>
        <dbReference type="ChEBI" id="CHEBI:37565"/>
        <dbReference type="ChEBI" id="CHEBI:58805"/>
        <dbReference type="EC" id="2.7.7.65"/>
    </reaction>
</comment>
<dbReference type="InterPro" id="IPR043128">
    <property type="entry name" value="Rev_trsase/Diguanyl_cyclase"/>
</dbReference>
<dbReference type="SUPFAM" id="SSF55073">
    <property type="entry name" value="Nucleotide cyclase"/>
    <property type="match status" value="1"/>
</dbReference>
<dbReference type="NCBIfam" id="TIGR00254">
    <property type="entry name" value="GGDEF"/>
    <property type="match status" value="1"/>
</dbReference>
<dbReference type="InterPro" id="IPR000014">
    <property type="entry name" value="PAS"/>
</dbReference>
<dbReference type="CDD" id="cd01949">
    <property type="entry name" value="GGDEF"/>
    <property type="match status" value="1"/>
</dbReference>
<protein>
    <recommendedName>
        <fullName evidence="1">diguanylate cyclase</fullName>
        <ecNumber evidence="1">2.7.7.65</ecNumber>
    </recommendedName>
</protein>
<dbReference type="PANTHER" id="PTHR45138">
    <property type="entry name" value="REGULATORY COMPONENTS OF SENSORY TRANSDUCTION SYSTEM"/>
    <property type="match status" value="1"/>
</dbReference>
<dbReference type="FunFam" id="3.30.70.270:FF:000001">
    <property type="entry name" value="Diguanylate cyclase domain protein"/>
    <property type="match status" value="1"/>
</dbReference>
<evidence type="ECO:0000259" key="3">
    <source>
        <dbReference type="PROSITE" id="PS50112"/>
    </source>
</evidence>
<dbReference type="EMBL" id="FZOT01000008">
    <property type="protein sequence ID" value="SNS87416.1"/>
    <property type="molecule type" value="Genomic_DNA"/>
</dbReference>
<sequence>MLTDALEAEHEALLQFLYMAPVGLVKASLDGEVHMMNPLSAQLLMPLAADSDLSNLFDALATVAPDLRHRCASFPSKFGTICDALRVQVSAGIPGKRDAQYLSITILKLDGERLMAVLSDVSVQVKQERLLEKNRAWFNAIFSGIQDYALVGLDSQGRIEDSNDSITRLTGLTPEQVEGTSYALFYPPDAITPERMLDRLHEADEAGWNLHEGYCVRADGSRFWASSLIVPLQYRTELGLPAQAGSLVCDEASYCLVIRNINDRKDAAESQHREALCDHLTGIANRRAFFEAAELELARVRRMPRPTSVAVFDADHFKRINDGYGHAAGDAVLFDLAEKLRKCFRQIDVPARIGGEEFAVLLPSTDLEAAQVAAERFRAMVEHATVSFNGMEIPYTISGGIACLSDEISGLGELLGQADQALYRAKQAGRNRICSWHELASTA</sequence>
<dbReference type="InterPro" id="IPR029787">
    <property type="entry name" value="Nucleotide_cyclase"/>
</dbReference>
<feature type="domain" description="GGDEF" evidence="4">
    <location>
        <begin position="305"/>
        <end position="438"/>
    </location>
</feature>
<proteinExistence type="predicted"/>
<evidence type="ECO:0000256" key="2">
    <source>
        <dbReference type="ARBA" id="ARBA00034247"/>
    </source>
</evidence>
<dbReference type="GO" id="GO:0052621">
    <property type="term" value="F:diguanylate cyclase activity"/>
    <property type="evidence" value="ECO:0007669"/>
    <property type="project" value="UniProtKB-EC"/>
</dbReference>
<dbReference type="SMART" id="SM00267">
    <property type="entry name" value="GGDEF"/>
    <property type="match status" value="1"/>
</dbReference>
<evidence type="ECO:0000313" key="5">
    <source>
        <dbReference type="EMBL" id="SNS87416.1"/>
    </source>
</evidence>
<organism evidence="5 6">
    <name type="scientific">Noviherbaspirillum humi</name>
    <dbReference type="NCBI Taxonomy" id="1688639"/>
    <lineage>
        <taxon>Bacteria</taxon>
        <taxon>Pseudomonadati</taxon>
        <taxon>Pseudomonadota</taxon>
        <taxon>Betaproteobacteria</taxon>
        <taxon>Burkholderiales</taxon>
        <taxon>Oxalobacteraceae</taxon>
        <taxon>Noviherbaspirillum</taxon>
    </lineage>
</organism>
<keyword evidence="6" id="KW-1185">Reference proteome</keyword>
<dbReference type="SMART" id="SM00091">
    <property type="entry name" value="PAS"/>
    <property type="match status" value="1"/>
</dbReference>
<dbReference type="InterPro" id="IPR050469">
    <property type="entry name" value="Diguanylate_Cyclase"/>
</dbReference>
<evidence type="ECO:0000256" key="1">
    <source>
        <dbReference type="ARBA" id="ARBA00012528"/>
    </source>
</evidence>
<accession>A0A239I0R1</accession>
<dbReference type="Gene3D" id="3.30.450.20">
    <property type="entry name" value="PAS domain"/>
    <property type="match status" value="1"/>
</dbReference>
<dbReference type="PROSITE" id="PS50112">
    <property type="entry name" value="PAS"/>
    <property type="match status" value="1"/>
</dbReference>
<evidence type="ECO:0000313" key="6">
    <source>
        <dbReference type="Proteomes" id="UP000198284"/>
    </source>
</evidence>
<dbReference type="PANTHER" id="PTHR45138:SF9">
    <property type="entry name" value="DIGUANYLATE CYCLASE DGCM-RELATED"/>
    <property type="match status" value="1"/>
</dbReference>
<dbReference type="Pfam" id="PF13426">
    <property type="entry name" value="PAS_9"/>
    <property type="match status" value="1"/>
</dbReference>
<dbReference type="RefSeq" id="WP_089399840.1">
    <property type="nucleotide sequence ID" value="NZ_FZOT01000008.1"/>
</dbReference>
<dbReference type="SUPFAM" id="SSF55785">
    <property type="entry name" value="PYP-like sensor domain (PAS domain)"/>
    <property type="match status" value="1"/>
</dbReference>